<name>A0A5B7HEG2_PORTR</name>
<gene>
    <name evidence="2" type="ORF">E2C01_062715</name>
</gene>
<reference evidence="2 3" key="1">
    <citation type="submission" date="2019-05" db="EMBL/GenBank/DDBJ databases">
        <title>Another draft genome of Portunus trituberculatus and its Hox gene families provides insights of decapod evolution.</title>
        <authorList>
            <person name="Jeong J.-H."/>
            <person name="Song I."/>
            <person name="Kim S."/>
            <person name="Choi T."/>
            <person name="Kim D."/>
            <person name="Ryu S."/>
            <person name="Kim W."/>
        </authorList>
    </citation>
    <scope>NUCLEOTIDE SEQUENCE [LARGE SCALE GENOMIC DNA]</scope>
    <source>
        <tissue evidence="2">Muscle</tissue>
    </source>
</reference>
<feature type="region of interest" description="Disordered" evidence="1">
    <location>
        <begin position="1"/>
        <end position="32"/>
    </location>
</feature>
<evidence type="ECO:0000313" key="3">
    <source>
        <dbReference type="Proteomes" id="UP000324222"/>
    </source>
</evidence>
<evidence type="ECO:0000313" key="2">
    <source>
        <dbReference type="EMBL" id="MPC68513.1"/>
    </source>
</evidence>
<dbReference type="Proteomes" id="UP000324222">
    <property type="component" value="Unassembled WGS sequence"/>
</dbReference>
<accession>A0A5B7HEG2</accession>
<keyword evidence="3" id="KW-1185">Reference proteome</keyword>
<comment type="caution">
    <text evidence="2">The sequence shown here is derived from an EMBL/GenBank/DDBJ whole genome shotgun (WGS) entry which is preliminary data.</text>
</comment>
<protein>
    <submittedName>
        <fullName evidence="2">Uncharacterized protein</fullName>
    </submittedName>
</protein>
<evidence type="ECO:0000256" key="1">
    <source>
        <dbReference type="SAM" id="MobiDB-lite"/>
    </source>
</evidence>
<organism evidence="2 3">
    <name type="scientific">Portunus trituberculatus</name>
    <name type="common">Swimming crab</name>
    <name type="synonym">Neptunus trituberculatus</name>
    <dbReference type="NCBI Taxonomy" id="210409"/>
    <lineage>
        <taxon>Eukaryota</taxon>
        <taxon>Metazoa</taxon>
        <taxon>Ecdysozoa</taxon>
        <taxon>Arthropoda</taxon>
        <taxon>Crustacea</taxon>
        <taxon>Multicrustacea</taxon>
        <taxon>Malacostraca</taxon>
        <taxon>Eumalacostraca</taxon>
        <taxon>Eucarida</taxon>
        <taxon>Decapoda</taxon>
        <taxon>Pleocyemata</taxon>
        <taxon>Brachyura</taxon>
        <taxon>Eubrachyura</taxon>
        <taxon>Portunoidea</taxon>
        <taxon>Portunidae</taxon>
        <taxon>Portuninae</taxon>
        <taxon>Portunus</taxon>
    </lineage>
</organism>
<dbReference type="AlphaFoldDB" id="A0A5B7HEG2"/>
<dbReference type="EMBL" id="VSRR010027965">
    <property type="protein sequence ID" value="MPC68513.1"/>
    <property type="molecule type" value="Genomic_DNA"/>
</dbReference>
<proteinExistence type="predicted"/>
<sequence>MPQEPWSPTRPSPLAQRERDPLSPPMGRASPLTYERVSPCSVTSEILSHFPFGRQASYRRVLCHAASKNNFNARGSSTKKYESFSGGSLSFTCADALATGKLVGNK</sequence>